<evidence type="ECO:0000256" key="5">
    <source>
        <dbReference type="ARBA" id="ARBA00022989"/>
    </source>
</evidence>
<dbReference type="Gene3D" id="2.60.40.10">
    <property type="entry name" value="Immunoglobulins"/>
    <property type="match status" value="2"/>
</dbReference>
<dbReference type="Pfam" id="PF07686">
    <property type="entry name" value="V-set"/>
    <property type="match status" value="1"/>
</dbReference>
<keyword evidence="5 11" id="KW-1133">Transmembrane helix</keyword>
<comment type="caution">
    <text evidence="13">The sequence shown here is derived from an EMBL/GenBank/DDBJ whole genome shotgun (WGS) entry which is preliminary data.</text>
</comment>
<dbReference type="InterPro" id="IPR013106">
    <property type="entry name" value="Ig_V-set"/>
</dbReference>
<protein>
    <recommendedName>
        <fullName evidence="12">Ig-like domain-containing protein</fullName>
    </recommendedName>
</protein>
<keyword evidence="4" id="KW-0732">Signal</keyword>
<dbReference type="PANTHER" id="PTHR25466">
    <property type="entry name" value="T-LYMPHOCYTE ACTIVATION ANTIGEN"/>
    <property type="match status" value="1"/>
</dbReference>
<dbReference type="InterPro" id="IPR036179">
    <property type="entry name" value="Ig-like_dom_sf"/>
</dbReference>
<evidence type="ECO:0000256" key="10">
    <source>
        <dbReference type="ARBA" id="ARBA00023319"/>
    </source>
</evidence>
<dbReference type="Pfam" id="PF07654">
    <property type="entry name" value="C1-set"/>
    <property type="match status" value="1"/>
</dbReference>
<proteinExistence type="predicted"/>
<dbReference type="InterPro" id="IPR003597">
    <property type="entry name" value="Ig_C1-set"/>
</dbReference>
<dbReference type="InterPro" id="IPR003599">
    <property type="entry name" value="Ig_sub"/>
</dbReference>
<feature type="domain" description="Ig-like" evidence="12">
    <location>
        <begin position="87"/>
        <end position="174"/>
    </location>
</feature>
<reference evidence="13 14" key="1">
    <citation type="submission" date="2021-05" db="EMBL/GenBank/DDBJ databases">
        <authorList>
            <person name="Zahm M."/>
            <person name="Klopp C."/>
            <person name="Cabau C."/>
            <person name="Kuhl H."/>
            <person name="Suciu R."/>
            <person name="Ciorpac M."/>
            <person name="Holostenco D."/>
            <person name="Gessner J."/>
            <person name="Wuertz S."/>
            <person name="Hohne C."/>
            <person name="Stock M."/>
            <person name="Gislard M."/>
            <person name="Lluch J."/>
            <person name="Milhes M."/>
            <person name="Lampietro C."/>
            <person name="Lopez Roques C."/>
            <person name="Donnadieu C."/>
            <person name="Du K."/>
            <person name="Schartl M."/>
            <person name="Guiguen Y."/>
        </authorList>
    </citation>
    <scope>NUCLEOTIDE SEQUENCE [LARGE SCALE GENOMIC DNA]</scope>
    <source>
        <strain evidence="13">Hh-F2</strain>
        <tissue evidence="13">Blood</tissue>
    </source>
</reference>
<evidence type="ECO:0000313" key="13">
    <source>
        <dbReference type="EMBL" id="KAK6486384.1"/>
    </source>
</evidence>
<accession>A0ABR0ZNI4</accession>
<dbReference type="InterPro" id="IPR007110">
    <property type="entry name" value="Ig-like_dom"/>
</dbReference>
<dbReference type="InterPro" id="IPR051713">
    <property type="entry name" value="T-cell_Activation_Regulation"/>
</dbReference>
<keyword evidence="6 11" id="KW-0472">Membrane</keyword>
<keyword evidence="8" id="KW-0675">Receptor</keyword>
<evidence type="ECO:0000256" key="4">
    <source>
        <dbReference type="ARBA" id="ARBA00022729"/>
    </source>
</evidence>
<keyword evidence="7" id="KW-1015">Disulfide bond</keyword>
<dbReference type="PANTHER" id="PTHR25466:SF9">
    <property type="entry name" value="FIBRONECTIN TYPE-III DOMAIN-CONTAINING PROTEIN"/>
    <property type="match status" value="1"/>
</dbReference>
<dbReference type="InterPro" id="IPR013783">
    <property type="entry name" value="Ig-like_fold"/>
</dbReference>
<keyword evidence="10" id="KW-0393">Immunoglobulin domain</keyword>
<evidence type="ECO:0000259" key="12">
    <source>
        <dbReference type="PROSITE" id="PS50835"/>
    </source>
</evidence>
<keyword evidence="2" id="KW-1003">Cell membrane</keyword>
<comment type="subcellular location">
    <subcellularLocation>
        <location evidence="1">Cell membrane</location>
        <topology evidence="1">Single-pass type I membrane protein</topology>
    </subcellularLocation>
</comment>
<evidence type="ECO:0000256" key="2">
    <source>
        <dbReference type="ARBA" id="ARBA00022475"/>
    </source>
</evidence>
<evidence type="ECO:0000256" key="3">
    <source>
        <dbReference type="ARBA" id="ARBA00022692"/>
    </source>
</evidence>
<keyword evidence="9" id="KW-0325">Glycoprotein</keyword>
<evidence type="ECO:0000256" key="7">
    <source>
        <dbReference type="ARBA" id="ARBA00023157"/>
    </source>
</evidence>
<gene>
    <name evidence="13" type="ORF">HHUSO_G9961</name>
</gene>
<evidence type="ECO:0000256" key="11">
    <source>
        <dbReference type="SAM" id="Phobius"/>
    </source>
</evidence>
<evidence type="ECO:0000256" key="8">
    <source>
        <dbReference type="ARBA" id="ARBA00023170"/>
    </source>
</evidence>
<dbReference type="Proteomes" id="UP001369086">
    <property type="component" value="Unassembled WGS sequence"/>
</dbReference>
<evidence type="ECO:0000256" key="9">
    <source>
        <dbReference type="ARBA" id="ARBA00023180"/>
    </source>
</evidence>
<dbReference type="PROSITE" id="PS50835">
    <property type="entry name" value="IG_LIKE"/>
    <property type="match status" value="2"/>
</dbReference>
<name>A0ABR0ZNI4_HUSHU</name>
<organism evidence="13 14">
    <name type="scientific">Huso huso</name>
    <name type="common">Beluga</name>
    <name type="synonym">Acipenser huso</name>
    <dbReference type="NCBI Taxonomy" id="61971"/>
    <lineage>
        <taxon>Eukaryota</taxon>
        <taxon>Metazoa</taxon>
        <taxon>Chordata</taxon>
        <taxon>Craniata</taxon>
        <taxon>Vertebrata</taxon>
        <taxon>Euteleostomi</taxon>
        <taxon>Actinopterygii</taxon>
        <taxon>Chondrostei</taxon>
        <taxon>Acipenseriformes</taxon>
        <taxon>Acipenseridae</taxon>
        <taxon>Huso</taxon>
    </lineage>
</organism>
<feature type="domain" description="Ig-like" evidence="12">
    <location>
        <begin position="180"/>
        <end position="285"/>
    </location>
</feature>
<dbReference type="CDD" id="cd00098">
    <property type="entry name" value="IgC1"/>
    <property type="match status" value="1"/>
</dbReference>
<dbReference type="SMART" id="SM00409">
    <property type="entry name" value="IG"/>
    <property type="match status" value="1"/>
</dbReference>
<dbReference type="SMART" id="SM00407">
    <property type="entry name" value="IGc1"/>
    <property type="match status" value="1"/>
</dbReference>
<dbReference type="SUPFAM" id="SSF48726">
    <property type="entry name" value="Immunoglobulin"/>
    <property type="match status" value="2"/>
</dbReference>
<evidence type="ECO:0000256" key="1">
    <source>
        <dbReference type="ARBA" id="ARBA00004251"/>
    </source>
</evidence>
<evidence type="ECO:0000256" key="6">
    <source>
        <dbReference type="ARBA" id="ARBA00023136"/>
    </source>
</evidence>
<sequence length="366" mass="40538">MLIAVISKQEAVILCVSHLKLKKCWQKREFSCSSIPICKQNYKEEEHHEQNDIVHNPEVKNMLYPTCKLHVGLFLLIAFTDVGSCSPQSPPIIRASKGSNALLPCAVPANNHSRMIRVQWSRGERTSPFCKYTVESNTITQNECGSRMEVIWQSHHLKIKDLTIGDSGIYSCVAVSLIPPPIIENRSELTLLVEGMRLELFPMPSNTSPDCIQLVCSLAGFYPPKVNVTWSKQGVTLSDTLLTNSSTYLWRSTLSLCKPDWNEGDVISCHVNSSVTAQPITHNITITFDGDVQCCTPSWTTIIVTCVCLSAAIILGTSILLKCRKGTCLGSNEGTVLNNLVYENLQFSTAHEDHSKTSASSCIYEN</sequence>
<dbReference type="EMBL" id="JAHFZB010000008">
    <property type="protein sequence ID" value="KAK6486384.1"/>
    <property type="molecule type" value="Genomic_DNA"/>
</dbReference>
<feature type="transmembrane region" description="Helical" evidence="11">
    <location>
        <begin position="299"/>
        <end position="321"/>
    </location>
</feature>
<evidence type="ECO:0000313" key="14">
    <source>
        <dbReference type="Proteomes" id="UP001369086"/>
    </source>
</evidence>
<keyword evidence="3 11" id="KW-0812">Transmembrane</keyword>
<keyword evidence="14" id="KW-1185">Reference proteome</keyword>